<dbReference type="Gene3D" id="3.30.420.10">
    <property type="entry name" value="Ribonuclease H-like superfamily/Ribonuclease H"/>
    <property type="match status" value="1"/>
</dbReference>
<dbReference type="CDD" id="cd06222">
    <property type="entry name" value="RNase_H_like"/>
    <property type="match status" value="1"/>
</dbReference>
<dbReference type="GO" id="GO:0004523">
    <property type="term" value="F:RNA-DNA hybrid ribonuclease activity"/>
    <property type="evidence" value="ECO:0007669"/>
    <property type="project" value="InterPro"/>
</dbReference>
<organism evidence="2 3">
    <name type="scientific">Trifolium subterraneum</name>
    <name type="common">Subterranean clover</name>
    <dbReference type="NCBI Taxonomy" id="3900"/>
    <lineage>
        <taxon>Eukaryota</taxon>
        <taxon>Viridiplantae</taxon>
        <taxon>Streptophyta</taxon>
        <taxon>Embryophyta</taxon>
        <taxon>Tracheophyta</taxon>
        <taxon>Spermatophyta</taxon>
        <taxon>Magnoliopsida</taxon>
        <taxon>eudicotyledons</taxon>
        <taxon>Gunneridae</taxon>
        <taxon>Pentapetalae</taxon>
        <taxon>rosids</taxon>
        <taxon>fabids</taxon>
        <taxon>Fabales</taxon>
        <taxon>Fabaceae</taxon>
        <taxon>Papilionoideae</taxon>
        <taxon>50 kb inversion clade</taxon>
        <taxon>NPAAA clade</taxon>
        <taxon>Hologalegina</taxon>
        <taxon>IRL clade</taxon>
        <taxon>Trifolieae</taxon>
        <taxon>Trifolium</taxon>
    </lineage>
</organism>
<feature type="domain" description="RNase H type-1" evidence="1">
    <location>
        <begin position="62"/>
        <end position="132"/>
    </location>
</feature>
<dbReference type="InterPro" id="IPR002156">
    <property type="entry name" value="RNaseH_domain"/>
</dbReference>
<dbReference type="GO" id="GO:0003676">
    <property type="term" value="F:nucleic acid binding"/>
    <property type="evidence" value="ECO:0007669"/>
    <property type="project" value="InterPro"/>
</dbReference>
<dbReference type="AlphaFoldDB" id="A0A2Z6P6Z4"/>
<sequence>MKLTGEYWNAITNNNIVAARNHGVVMIHWSPPKLLYVKLNTDEAFKDKQIAACGGVIRGNQGLRYDYRLGFKKIELNIDSEVVVRVLKNGTSNSAMGSSLLKHIKNLLALDWMVEISHSYREANKRADARANIGCSNSYDTVFYDWCPELIRNLYDADIQGSSTPRL</sequence>
<dbReference type="Pfam" id="PF13456">
    <property type="entry name" value="RVT_3"/>
    <property type="match status" value="1"/>
</dbReference>
<dbReference type="Proteomes" id="UP000242715">
    <property type="component" value="Unassembled WGS sequence"/>
</dbReference>
<dbReference type="InterPro" id="IPR053151">
    <property type="entry name" value="RNase_H-like"/>
</dbReference>
<dbReference type="InterPro" id="IPR012337">
    <property type="entry name" value="RNaseH-like_sf"/>
</dbReference>
<gene>
    <name evidence="2" type="ORF">TSUD_373190</name>
</gene>
<dbReference type="PANTHER" id="PTHR47723">
    <property type="entry name" value="OS05G0353850 PROTEIN"/>
    <property type="match status" value="1"/>
</dbReference>
<dbReference type="SUPFAM" id="SSF53098">
    <property type="entry name" value="Ribonuclease H-like"/>
    <property type="match status" value="1"/>
</dbReference>
<protein>
    <recommendedName>
        <fullName evidence="1">RNase H type-1 domain-containing protein</fullName>
    </recommendedName>
</protein>
<dbReference type="InterPro" id="IPR036397">
    <property type="entry name" value="RNaseH_sf"/>
</dbReference>
<dbReference type="InterPro" id="IPR044730">
    <property type="entry name" value="RNase_H-like_dom_plant"/>
</dbReference>
<dbReference type="PANTHER" id="PTHR47723:SF13">
    <property type="entry name" value="PUTATIVE-RELATED"/>
    <property type="match status" value="1"/>
</dbReference>
<proteinExistence type="predicted"/>
<dbReference type="OrthoDB" id="1184220at2759"/>
<accession>A0A2Z6P6Z4</accession>
<dbReference type="EMBL" id="DF974772">
    <property type="protein sequence ID" value="GAU50453.1"/>
    <property type="molecule type" value="Genomic_DNA"/>
</dbReference>
<keyword evidence="3" id="KW-1185">Reference proteome</keyword>
<evidence type="ECO:0000313" key="2">
    <source>
        <dbReference type="EMBL" id="GAU50453.1"/>
    </source>
</evidence>
<reference evidence="3" key="1">
    <citation type="journal article" date="2017" name="Front. Plant Sci.">
        <title>Climate Clever Clovers: New Paradigm to Reduce the Environmental Footprint of Ruminants by Breeding Low Methanogenic Forages Utilizing Haplotype Variation.</title>
        <authorList>
            <person name="Kaur P."/>
            <person name="Appels R."/>
            <person name="Bayer P.E."/>
            <person name="Keeble-Gagnere G."/>
            <person name="Wang J."/>
            <person name="Hirakawa H."/>
            <person name="Shirasawa K."/>
            <person name="Vercoe P."/>
            <person name="Stefanova K."/>
            <person name="Durmic Z."/>
            <person name="Nichols P."/>
            <person name="Revell C."/>
            <person name="Isobe S.N."/>
            <person name="Edwards D."/>
            <person name="Erskine W."/>
        </authorList>
    </citation>
    <scope>NUCLEOTIDE SEQUENCE [LARGE SCALE GENOMIC DNA]</scope>
    <source>
        <strain evidence="3">cv. Daliak</strain>
    </source>
</reference>
<evidence type="ECO:0000313" key="3">
    <source>
        <dbReference type="Proteomes" id="UP000242715"/>
    </source>
</evidence>
<name>A0A2Z6P6Z4_TRISU</name>
<evidence type="ECO:0000259" key="1">
    <source>
        <dbReference type="Pfam" id="PF13456"/>
    </source>
</evidence>